<evidence type="ECO:0000313" key="1">
    <source>
        <dbReference type="EMBL" id="CAF4364594.1"/>
    </source>
</evidence>
<reference evidence="1" key="1">
    <citation type="submission" date="2021-02" db="EMBL/GenBank/DDBJ databases">
        <authorList>
            <person name="Nowell W R."/>
        </authorList>
    </citation>
    <scope>NUCLEOTIDE SEQUENCE</scope>
</reference>
<proteinExistence type="predicted"/>
<dbReference type="PANTHER" id="PTHR46246:SF1">
    <property type="entry name" value="GUANOSINE-3',5'-BIS(DIPHOSPHATE) 3'-PYROPHOSPHOHYDROLASE MESH1"/>
    <property type="match status" value="1"/>
</dbReference>
<name>A0A820LZ78_9BILA</name>
<dbReference type="EMBL" id="CAJOAY010023248">
    <property type="protein sequence ID" value="CAF4364594.1"/>
    <property type="molecule type" value="Genomic_DNA"/>
</dbReference>
<dbReference type="Proteomes" id="UP000663881">
    <property type="component" value="Unassembled WGS sequence"/>
</dbReference>
<feature type="non-terminal residue" evidence="1">
    <location>
        <position position="1"/>
    </location>
</feature>
<dbReference type="SUPFAM" id="SSF109604">
    <property type="entry name" value="HD-domain/PDEase-like"/>
    <property type="match status" value="1"/>
</dbReference>
<comment type="caution">
    <text evidence="1">The sequence shown here is derived from an EMBL/GenBank/DDBJ whole genome shotgun (WGS) entry which is preliminary data.</text>
</comment>
<accession>A0A820LZ78</accession>
<organism evidence="1 2">
    <name type="scientific">Adineta steineri</name>
    <dbReference type="NCBI Taxonomy" id="433720"/>
    <lineage>
        <taxon>Eukaryota</taxon>
        <taxon>Metazoa</taxon>
        <taxon>Spiralia</taxon>
        <taxon>Gnathifera</taxon>
        <taxon>Rotifera</taxon>
        <taxon>Eurotatoria</taxon>
        <taxon>Bdelloidea</taxon>
        <taxon>Adinetida</taxon>
        <taxon>Adinetidae</taxon>
        <taxon>Adineta</taxon>
    </lineage>
</organism>
<dbReference type="InterPro" id="IPR052194">
    <property type="entry name" value="MESH1"/>
</dbReference>
<dbReference type="Gene3D" id="1.10.3210.10">
    <property type="entry name" value="Hypothetical protein af1432"/>
    <property type="match status" value="1"/>
</dbReference>
<dbReference type="AlphaFoldDB" id="A0A820LZ78"/>
<sequence length="79" mass="9433">RLQMLNAKQLSSDAIIVRLADKIYNLRDLNRETPVGWSEQRVKEYFEWSVQIARQLAGHNAQMDEILKDLFRQRNVQFE</sequence>
<dbReference type="PANTHER" id="PTHR46246">
    <property type="entry name" value="GUANOSINE-3',5'-BIS(DIPHOSPHATE) 3'-PYROPHOSPHOHYDROLASE MESH1"/>
    <property type="match status" value="1"/>
</dbReference>
<protein>
    <submittedName>
        <fullName evidence="1">Uncharacterized protein</fullName>
    </submittedName>
</protein>
<evidence type="ECO:0000313" key="2">
    <source>
        <dbReference type="Proteomes" id="UP000663881"/>
    </source>
</evidence>
<dbReference type="GO" id="GO:0008893">
    <property type="term" value="F:guanosine-3',5'-bis(diphosphate) 3'-diphosphatase activity"/>
    <property type="evidence" value="ECO:0007669"/>
    <property type="project" value="TreeGrafter"/>
</dbReference>
<gene>
    <name evidence="1" type="ORF">OKA104_LOCUS49511</name>
</gene>